<evidence type="ECO:0000256" key="4">
    <source>
        <dbReference type="SAM" id="MobiDB-lite"/>
    </source>
</evidence>
<dbReference type="GO" id="GO:0003729">
    <property type="term" value="F:mRNA binding"/>
    <property type="evidence" value="ECO:0007669"/>
    <property type="project" value="TreeGrafter"/>
</dbReference>
<gene>
    <name evidence="6" type="primary">Dazap1</name>
    <name evidence="6" type="ORF">AK812_SmicGene21513</name>
</gene>
<comment type="caution">
    <text evidence="6">The sequence shown here is derived from an EMBL/GenBank/DDBJ whole genome shotgun (WGS) entry which is preliminary data.</text>
</comment>
<dbReference type="Proteomes" id="UP000186817">
    <property type="component" value="Unassembled WGS sequence"/>
</dbReference>
<sequence length="254" mass="26998">MDRGGPFKVFVGGLPQDCTNDILVDYFGKFGFGFVSFDTEEAVDSIMAMHNQHQIQDKWVDCKRATAEGTKGVPQKGSGGGGKGTGSTRPPAARAPSYNAAPPPDYSASSCSSSYGGDAFGGYGAYGAGAYGYDGLYGAYGGKAYGGGGCNGHGGYAPSKGWLGGKGSAAQSFHCRSVRSVLRNSASAAFVQQLQIKRAACLRRRPDSKQVSRRVRKSRKMEELKGLKQLVPRSLKRMNEAIPSLPHHGKERVW</sequence>
<dbReference type="InterPro" id="IPR035979">
    <property type="entry name" value="RBD_domain_sf"/>
</dbReference>
<dbReference type="InterPro" id="IPR000504">
    <property type="entry name" value="RRM_dom"/>
</dbReference>
<evidence type="ECO:0000256" key="1">
    <source>
        <dbReference type="ARBA" id="ARBA00022737"/>
    </source>
</evidence>
<dbReference type="PANTHER" id="PTHR48032">
    <property type="entry name" value="RNA-BINDING PROTEIN MUSASHI HOMOLOG RBP6"/>
    <property type="match status" value="1"/>
</dbReference>
<dbReference type="EMBL" id="LSRX01000474">
    <property type="protein sequence ID" value="OLP96257.1"/>
    <property type="molecule type" value="Genomic_DNA"/>
</dbReference>
<feature type="domain" description="RRM" evidence="5">
    <location>
        <begin position="7"/>
        <end position="67"/>
    </location>
</feature>
<feature type="region of interest" description="Disordered" evidence="4">
    <location>
        <begin position="68"/>
        <end position="102"/>
    </location>
</feature>
<dbReference type="SUPFAM" id="SSF54928">
    <property type="entry name" value="RNA-binding domain, RBD"/>
    <property type="match status" value="1"/>
</dbReference>
<dbReference type="PANTHER" id="PTHR48032:SF6">
    <property type="entry name" value="RNA-BINDING (RRM_RBD_RNP MOTIFS) FAMILY PROTEIN"/>
    <property type="match status" value="1"/>
</dbReference>
<evidence type="ECO:0000256" key="3">
    <source>
        <dbReference type="PROSITE-ProRule" id="PRU00176"/>
    </source>
</evidence>
<evidence type="ECO:0000256" key="2">
    <source>
        <dbReference type="ARBA" id="ARBA00022884"/>
    </source>
</evidence>
<dbReference type="SMART" id="SM00360">
    <property type="entry name" value="RRM"/>
    <property type="match status" value="1"/>
</dbReference>
<organism evidence="6 7">
    <name type="scientific">Symbiodinium microadriaticum</name>
    <name type="common">Dinoflagellate</name>
    <name type="synonym">Zooxanthella microadriatica</name>
    <dbReference type="NCBI Taxonomy" id="2951"/>
    <lineage>
        <taxon>Eukaryota</taxon>
        <taxon>Sar</taxon>
        <taxon>Alveolata</taxon>
        <taxon>Dinophyceae</taxon>
        <taxon>Suessiales</taxon>
        <taxon>Symbiodiniaceae</taxon>
        <taxon>Symbiodinium</taxon>
    </lineage>
</organism>
<evidence type="ECO:0000313" key="6">
    <source>
        <dbReference type="EMBL" id="OLP96257.1"/>
    </source>
</evidence>
<dbReference type="OrthoDB" id="1875751at2759"/>
<evidence type="ECO:0000313" key="7">
    <source>
        <dbReference type="Proteomes" id="UP000186817"/>
    </source>
</evidence>
<evidence type="ECO:0000259" key="5">
    <source>
        <dbReference type="PROSITE" id="PS50102"/>
    </source>
</evidence>
<dbReference type="Gene3D" id="3.30.70.330">
    <property type="match status" value="1"/>
</dbReference>
<dbReference type="GO" id="GO:0006417">
    <property type="term" value="P:regulation of translation"/>
    <property type="evidence" value="ECO:0007669"/>
    <property type="project" value="TreeGrafter"/>
</dbReference>
<name>A0A1Q9DM50_SYMMI</name>
<feature type="compositionally biased region" description="Low complexity" evidence="4">
    <location>
        <begin position="86"/>
        <end position="102"/>
    </location>
</feature>
<reference evidence="6 7" key="1">
    <citation type="submission" date="2016-02" db="EMBL/GenBank/DDBJ databases">
        <title>Genome analysis of coral dinoflagellate symbionts highlights evolutionary adaptations to a symbiotic lifestyle.</title>
        <authorList>
            <person name="Aranda M."/>
            <person name="Li Y."/>
            <person name="Liew Y.J."/>
            <person name="Baumgarten S."/>
            <person name="Simakov O."/>
            <person name="Wilson M."/>
            <person name="Piel J."/>
            <person name="Ashoor H."/>
            <person name="Bougouffa S."/>
            <person name="Bajic V.B."/>
            <person name="Ryu T."/>
            <person name="Ravasi T."/>
            <person name="Bayer T."/>
            <person name="Micklem G."/>
            <person name="Kim H."/>
            <person name="Bhak J."/>
            <person name="Lajeunesse T.C."/>
            <person name="Voolstra C.R."/>
        </authorList>
    </citation>
    <scope>NUCLEOTIDE SEQUENCE [LARGE SCALE GENOMIC DNA]</scope>
    <source>
        <strain evidence="6 7">CCMP2467</strain>
    </source>
</reference>
<dbReference type="AlphaFoldDB" id="A0A1Q9DM50"/>
<protein>
    <submittedName>
        <fullName evidence="6">DAZ-associated protein 1</fullName>
    </submittedName>
</protein>
<dbReference type="PROSITE" id="PS50102">
    <property type="entry name" value="RRM"/>
    <property type="match status" value="1"/>
</dbReference>
<keyword evidence="2 3" id="KW-0694">RNA-binding</keyword>
<proteinExistence type="predicted"/>
<keyword evidence="1" id="KW-0677">Repeat</keyword>
<keyword evidence="7" id="KW-1185">Reference proteome</keyword>
<dbReference type="InterPro" id="IPR012677">
    <property type="entry name" value="Nucleotide-bd_a/b_plait_sf"/>
</dbReference>
<accession>A0A1Q9DM50</accession>